<dbReference type="GO" id="GO:0008285">
    <property type="term" value="P:negative regulation of cell population proliferation"/>
    <property type="evidence" value="ECO:0007669"/>
    <property type="project" value="TreeGrafter"/>
</dbReference>
<reference evidence="17" key="2">
    <citation type="submission" date="2025-09" db="UniProtKB">
        <authorList>
            <consortium name="Ensembl"/>
        </authorList>
    </citation>
    <scope>IDENTIFICATION</scope>
</reference>
<keyword evidence="3" id="KW-0488">Methylation</keyword>
<dbReference type="GO" id="GO:0006915">
    <property type="term" value="P:apoptotic process"/>
    <property type="evidence" value="ECO:0007669"/>
    <property type="project" value="UniProtKB-KW"/>
</dbReference>
<evidence type="ECO:0000256" key="12">
    <source>
        <dbReference type="ARBA" id="ARBA00023163"/>
    </source>
</evidence>
<feature type="compositionally biased region" description="Basic and acidic residues" evidence="16">
    <location>
        <begin position="430"/>
        <end position="440"/>
    </location>
</feature>
<accession>A0A3B3ZD23</accession>
<organism evidence="17 18">
    <name type="scientific">Periophthalmus magnuspinnatus</name>
    <dbReference type="NCBI Taxonomy" id="409849"/>
    <lineage>
        <taxon>Eukaryota</taxon>
        <taxon>Metazoa</taxon>
        <taxon>Chordata</taxon>
        <taxon>Craniata</taxon>
        <taxon>Vertebrata</taxon>
        <taxon>Euteleostomi</taxon>
        <taxon>Actinopterygii</taxon>
        <taxon>Neopterygii</taxon>
        <taxon>Teleostei</taxon>
        <taxon>Neoteleostei</taxon>
        <taxon>Acanthomorphata</taxon>
        <taxon>Gobiaria</taxon>
        <taxon>Gobiiformes</taxon>
        <taxon>Gobioidei</taxon>
        <taxon>Gobiidae</taxon>
        <taxon>Oxudercinae</taxon>
        <taxon>Periophthalmus</taxon>
    </lineage>
</organism>
<keyword evidence="6" id="KW-0053">Apoptosis</keyword>
<feature type="compositionally biased region" description="Polar residues" evidence="16">
    <location>
        <begin position="121"/>
        <end position="137"/>
    </location>
</feature>
<proteinExistence type="predicted"/>
<keyword evidence="10 15" id="KW-0175">Coiled coil</keyword>
<reference evidence="17" key="1">
    <citation type="submission" date="2025-08" db="UniProtKB">
        <authorList>
            <consortium name="Ensembl"/>
        </authorList>
    </citation>
    <scope>IDENTIFICATION</scope>
</reference>
<dbReference type="FunFam" id="1.25.40.20:FF:000017">
    <property type="entry name" value="KN motif and ankyrin repeat domain-containing protein 1"/>
    <property type="match status" value="1"/>
</dbReference>
<dbReference type="Gene3D" id="1.25.40.20">
    <property type="entry name" value="Ankyrin repeat-containing domain"/>
    <property type="match status" value="1"/>
</dbReference>
<evidence type="ECO:0000256" key="10">
    <source>
        <dbReference type="ARBA" id="ARBA00023054"/>
    </source>
</evidence>
<keyword evidence="5" id="KW-0597">Phosphoprotein</keyword>
<dbReference type="Ensembl" id="ENSPMGT00000002432.1">
    <property type="protein sequence ID" value="ENSPMGP00000002291.1"/>
    <property type="gene ID" value="ENSPMGG00000002033.1"/>
</dbReference>
<dbReference type="GO" id="GO:2000134">
    <property type="term" value="P:negative regulation of G1/S transition of mitotic cell cycle"/>
    <property type="evidence" value="ECO:0007669"/>
    <property type="project" value="TreeGrafter"/>
</dbReference>
<dbReference type="PROSITE" id="PS50088">
    <property type="entry name" value="ANK_REPEAT"/>
    <property type="match status" value="3"/>
</dbReference>
<feature type="compositionally biased region" description="Acidic residues" evidence="16">
    <location>
        <begin position="418"/>
        <end position="429"/>
    </location>
</feature>
<evidence type="ECO:0000256" key="5">
    <source>
        <dbReference type="ARBA" id="ARBA00022553"/>
    </source>
</evidence>
<dbReference type="PANTHER" id="PTHR24168">
    <property type="entry name" value="KN MOTIF AND ANKYRIN REPEAT DOMAIN-CONTAINING"/>
    <property type="match status" value="1"/>
</dbReference>
<evidence type="ECO:0000313" key="18">
    <source>
        <dbReference type="Proteomes" id="UP000261520"/>
    </source>
</evidence>
<evidence type="ECO:0000256" key="15">
    <source>
        <dbReference type="SAM" id="Coils"/>
    </source>
</evidence>
<dbReference type="InterPro" id="IPR002110">
    <property type="entry name" value="Ankyrin_rpt"/>
</dbReference>
<protein>
    <recommendedName>
        <fullName evidence="13">KN motif and ankyrin repeat domain-containing protein 2</fullName>
    </recommendedName>
</protein>
<evidence type="ECO:0000256" key="13">
    <source>
        <dbReference type="ARBA" id="ARBA00040277"/>
    </source>
</evidence>
<evidence type="ECO:0000256" key="3">
    <source>
        <dbReference type="ARBA" id="ARBA00022481"/>
    </source>
</evidence>
<feature type="coiled-coil region" evidence="15">
    <location>
        <begin position="276"/>
        <end position="303"/>
    </location>
</feature>
<dbReference type="GO" id="GO:0030837">
    <property type="term" value="P:negative regulation of actin filament polymerization"/>
    <property type="evidence" value="ECO:0007669"/>
    <property type="project" value="InterPro"/>
</dbReference>
<dbReference type="SMART" id="SM00248">
    <property type="entry name" value="ANK"/>
    <property type="match status" value="5"/>
</dbReference>
<evidence type="ECO:0000256" key="8">
    <source>
        <dbReference type="ARBA" id="ARBA00023015"/>
    </source>
</evidence>
<keyword evidence="18" id="KW-1185">Reference proteome</keyword>
<dbReference type="SUPFAM" id="SSF48403">
    <property type="entry name" value="Ankyrin repeat"/>
    <property type="match status" value="1"/>
</dbReference>
<keyword evidence="11" id="KW-0496">Mitochondrion</keyword>
<keyword evidence="12" id="KW-0804">Transcription</keyword>
<dbReference type="AlphaFoldDB" id="A0A3B3ZD23"/>
<dbReference type="InterPro" id="IPR036770">
    <property type="entry name" value="Ankyrin_rpt-contain_sf"/>
</dbReference>
<keyword evidence="9 14" id="KW-0040">ANK repeat</keyword>
<dbReference type="InterPro" id="IPR021939">
    <property type="entry name" value="KN_motif"/>
</dbReference>
<feature type="region of interest" description="Disordered" evidence="16">
    <location>
        <begin position="386"/>
        <end position="444"/>
    </location>
</feature>
<dbReference type="Pfam" id="PF12796">
    <property type="entry name" value="Ank_2"/>
    <property type="match status" value="2"/>
</dbReference>
<feature type="region of interest" description="Disordered" evidence="16">
    <location>
        <begin position="457"/>
        <end position="486"/>
    </location>
</feature>
<comment type="subcellular location">
    <subcellularLocation>
        <location evidence="2">Cytoplasm</location>
    </subcellularLocation>
    <subcellularLocation>
        <location evidence="1">Mitochondrion</location>
    </subcellularLocation>
</comment>
<dbReference type="GO" id="GO:0000122">
    <property type="term" value="P:negative regulation of transcription by RNA polymerase II"/>
    <property type="evidence" value="ECO:0007669"/>
    <property type="project" value="TreeGrafter"/>
</dbReference>
<keyword evidence="4" id="KW-0963">Cytoplasm</keyword>
<evidence type="ECO:0000256" key="11">
    <source>
        <dbReference type="ARBA" id="ARBA00023128"/>
    </source>
</evidence>
<evidence type="ECO:0000256" key="6">
    <source>
        <dbReference type="ARBA" id="ARBA00022703"/>
    </source>
</evidence>
<keyword evidence="8" id="KW-0805">Transcription regulation</keyword>
<dbReference type="Proteomes" id="UP000261520">
    <property type="component" value="Unplaced"/>
</dbReference>
<sequence length="750" mass="82132">HNQILHEAPYSVETPYGYRLDLDFLKYVNDIEKGNTIKKVPIQRRPRYGSLPRGYGYAGSWWTSTESLCSNASMDSRHSSFSYCAPGYHTTQRSGFSTARVEKTLLDARKRLEEEKDNRRFSNLGSMNSSVAGSNTSISSAQSYNRAHGAGGSFTPLSSGLSTPVTPTPAHLQHVREQMAAALRKIKELEEQVKTIPVLQVKISVLQEEKRQLSVQLKSQKFLGHTLSFGRGRPRGELYIDIPEEDREVRKRHVGVGVHEEDLELVPETQALKSQVGHLEGQLERTLQELQAAQRLAEQVQRAPLAEHPVMATSTGWQEPAGGSLHTLVSFTQQSEQKETPQRQVMHYGITSRCSYFKERGNTFLSLCLILFTASPNSSLRSIMKRKAEGKPGSPSTKKNLQFTGVNGGYESTSSEDSSSESSDEESDSSEYHEAREKLPESTIPHQQIMHTLEQDNNSVPQKTATDPPAICQGQQTPNQSPNVDTKLPEEVVHSPAPETIGKTSKPLPPPPDASRLISKDIVTYTTVLQEWLRVSCHKAADPLMVKGYMDTFATVSPQLLEFIINMADGNGNTALHYTVSHSNFPIVKLLLDTGLCNADKQNKAGYTAIMLTALAAFHSDSDLETVLQLLRTGDVNAKASQAGQTALMLAVSHGRGDMVRALLSCGAQVNIRDDDGSTALMCACEHGHVDIVRQLLSVSGCDATLTDNDGSTALSIALEASQNDIAVLLYAHLNFSPLLGSSPPSSDLK</sequence>
<dbReference type="PROSITE" id="PS50297">
    <property type="entry name" value="ANK_REP_REGION"/>
    <property type="match status" value="3"/>
</dbReference>
<feature type="repeat" description="ANK" evidence="14">
    <location>
        <begin position="676"/>
        <end position="709"/>
    </location>
</feature>
<dbReference type="GO" id="GO:0005739">
    <property type="term" value="C:mitochondrion"/>
    <property type="evidence" value="ECO:0007669"/>
    <property type="project" value="UniProtKB-SubCell"/>
</dbReference>
<evidence type="ECO:0000256" key="4">
    <source>
        <dbReference type="ARBA" id="ARBA00022490"/>
    </source>
</evidence>
<evidence type="ECO:0000256" key="2">
    <source>
        <dbReference type="ARBA" id="ARBA00004496"/>
    </source>
</evidence>
<dbReference type="PANTHER" id="PTHR24168:SF0">
    <property type="entry name" value="KN MOTIF AND ANKYRIN REPEAT DOMAIN-CONTAINING PROTEIN 2"/>
    <property type="match status" value="1"/>
</dbReference>
<evidence type="ECO:0000256" key="1">
    <source>
        <dbReference type="ARBA" id="ARBA00004173"/>
    </source>
</evidence>
<feature type="compositionally biased region" description="Polar residues" evidence="16">
    <location>
        <begin position="394"/>
        <end position="405"/>
    </location>
</feature>
<feature type="repeat" description="ANK" evidence="14">
    <location>
        <begin position="571"/>
        <end position="595"/>
    </location>
</feature>
<evidence type="ECO:0000313" key="17">
    <source>
        <dbReference type="Ensembl" id="ENSPMGP00000002291.1"/>
    </source>
</evidence>
<dbReference type="GO" id="GO:0070563">
    <property type="term" value="P:negative regulation of vitamin D receptor signaling pathway"/>
    <property type="evidence" value="ECO:0007669"/>
    <property type="project" value="TreeGrafter"/>
</dbReference>
<feature type="region of interest" description="Disordered" evidence="16">
    <location>
        <begin position="117"/>
        <end position="137"/>
    </location>
</feature>
<evidence type="ECO:0000256" key="9">
    <source>
        <dbReference type="ARBA" id="ARBA00023043"/>
    </source>
</evidence>
<name>A0A3B3ZD23_9GOBI</name>
<keyword evidence="7" id="KW-0677">Repeat</keyword>
<evidence type="ECO:0000256" key="16">
    <source>
        <dbReference type="SAM" id="MobiDB-lite"/>
    </source>
</evidence>
<feature type="repeat" description="ANK" evidence="14">
    <location>
        <begin position="643"/>
        <end position="675"/>
    </location>
</feature>
<evidence type="ECO:0000256" key="14">
    <source>
        <dbReference type="PROSITE-ProRule" id="PRU00023"/>
    </source>
</evidence>
<dbReference type="GO" id="GO:0033147">
    <property type="term" value="P:negative regulation of intracellular estrogen receptor signaling pathway"/>
    <property type="evidence" value="ECO:0007669"/>
    <property type="project" value="TreeGrafter"/>
</dbReference>
<dbReference type="Pfam" id="PF12075">
    <property type="entry name" value="KN_motif"/>
    <property type="match status" value="1"/>
</dbReference>
<evidence type="ECO:0000256" key="7">
    <source>
        <dbReference type="ARBA" id="ARBA00022737"/>
    </source>
</evidence>
<feature type="compositionally biased region" description="Polar residues" evidence="16">
    <location>
        <begin position="473"/>
        <end position="484"/>
    </location>
</feature>
<dbReference type="InterPro" id="IPR047184">
    <property type="entry name" value="KANK1-4"/>
</dbReference>